<reference evidence="3" key="1">
    <citation type="journal article" date="2019" name="Int. J. Syst. Evol. Microbiol.">
        <title>The Global Catalogue of Microorganisms (GCM) 10K type strain sequencing project: providing services to taxonomists for standard genome sequencing and annotation.</title>
        <authorList>
            <consortium name="The Broad Institute Genomics Platform"/>
            <consortium name="The Broad Institute Genome Sequencing Center for Infectious Disease"/>
            <person name="Wu L."/>
            <person name="Ma J."/>
        </authorList>
    </citation>
    <scope>NUCLEOTIDE SEQUENCE [LARGE SCALE GENOMIC DNA]</scope>
    <source>
        <strain evidence="3">KACC 12602</strain>
    </source>
</reference>
<evidence type="ECO:0000313" key="3">
    <source>
        <dbReference type="Proteomes" id="UP001596161"/>
    </source>
</evidence>
<keyword evidence="1" id="KW-0732">Signal</keyword>
<feature type="chain" id="PRO_5046360148" description="DUF5723 domain-containing protein" evidence="1">
    <location>
        <begin position="20"/>
        <end position="479"/>
    </location>
</feature>
<dbReference type="EMBL" id="JBHSKT010000005">
    <property type="protein sequence ID" value="MFC5271086.1"/>
    <property type="molecule type" value="Genomic_DNA"/>
</dbReference>
<accession>A0ABW0EDM7</accession>
<dbReference type="Proteomes" id="UP001596161">
    <property type="component" value="Unassembled WGS sequence"/>
</dbReference>
<name>A0ABW0EDM7_9BACT</name>
<comment type="caution">
    <text evidence="2">The sequence shown here is derived from an EMBL/GenBank/DDBJ whole genome shotgun (WGS) entry which is preliminary data.</text>
</comment>
<feature type="signal peptide" evidence="1">
    <location>
        <begin position="1"/>
        <end position="19"/>
    </location>
</feature>
<evidence type="ECO:0000313" key="2">
    <source>
        <dbReference type="EMBL" id="MFC5271086.1"/>
    </source>
</evidence>
<organism evidence="2 3">
    <name type="scientific">Adhaeribacter terreus</name>
    <dbReference type="NCBI Taxonomy" id="529703"/>
    <lineage>
        <taxon>Bacteria</taxon>
        <taxon>Pseudomonadati</taxon>
        <taxon>Bacteroidota</taxon>
        <taxon>Cytophagia</taxon>
        <taxon>Cytophagales</taxon>
        <taxon>Hymenobacteraceae</taxon>
        <taxon>Adhaeribacter</taxon>
    </lineage>
</organism>
<dbReference type="RefSeq" id="WP_378017452.1">
    <property type="nucleotide sequence ID" value="NZ_JBHSKT010000005.1"/>
</dbReference>
<evidence type="ECO:0008006" key="4">
    <source>
        <dbReference type="Google" id="ProtNLM"/>
    </source>
</evidence>
<sequence length="479" mass="54248">MKSLFLILLSFCLIGTVNAQTTQKLSLGILGGLNTPMHIRVQGKQPNSFKSNRTTASSKGIFLQYELTDNLFVRGTFKKGTINLKNRFQHFGKDTLGIERDYEAGFDNKQYELSLGYRKNITKALHFTGSLGVALLDLENVSMPIKSDVLSEPHPDMVYWVSAGTNTLKEKSVLVNAALGLEYKTKRGNAFLLEAAYYKGFNTIGSFDFKMDDYLSQTPNVLHYESSIKTKGDYAEIRLGYRMPIQKFVNFYKAVKFPRSDSVAKPIYHGKYWGLETGKQTFYANQVQEDPGYTQKAQVASTWTSYLTFYKGYQFRSRLNLEAGFRVGTSNINYASTSRIGYGGWSLLILTTPVSVRYALPIVRNKLFISPEVGLWQSYVDDLGSMEGYPRMNGMVTRLKGYHDYFVGYHAGLNLNGRVGKACEIGIGYRYANRFSSKPIMEIGPDYEHTVEPQLRIVSKSNLKNDAITISFRKFIRKK</sequence>
<keyword evidence="3" id="KW-1185">Reference proteome</keyword>
<evidence type="ECO:0000256" key="1">
    <source>
        <dbReference type="SAM" id="SignalP"/>
    </source>
</evidence>
<proteinExistence type="predicted"/>
<protein>
    <recommendedName>
        <fullName evidence="4">DUF5723 domain-containing protein</fullName>
    </recommendedName>
</protein>
<gene>
    <name evidence="2" type="ORF">ACFPIB_10725</name>
</gene>